<dbReference type="AlphaFoldDB" id="A0AAV2FB17"/>
<organism evidence="2 3">
    <name type="scientific">Linum trigynum</name>
    <dbReference type="NCBI Taxonomy" id="586398"/>
    <lineage>
        <taxon>Eukaryota</taxon>
        <taxon>Viridiplantae</taxon>
        <taxon>Streptophyta</taxon>
        <taxon>Embryophyta</taxon>
        <taxon>Tracheophyta</taxon>
        <taxon>Spermatophyta</taxon>
        <taxon>Magnoliopsida</taxon>
        <taxon>eudicotyledons</taxon>
        <taxon>Gunneridae</taxon>
        <taxon>Pentapetalae</taxon>
        <taxon>rosids</taxon>
        <taxon>fabids</taxon>
        <taxon>Malpighiales</taxon>
        <taxon>Linaceae</taxon>
        <taxon>Linum</taxon>
    </lineage>
</organism>
<name>A0AAV2FB17_9ROSI</name>
<accession>A0AAV2FB17</accession>
<gene>
    <name evidence="2" type="ORF">LTRI10_LOCUS35600</name>
</gene>
<feature type="compositionally biased region" description="Basic and acidic residues" evidence="1">
    <location>
        <begin position="216"/>
        <end position="225"/>
    </location>
</feature>
<dbReference type="Proteomes" id="UP001497516">
    <property type="component" value="Chromosome 6"/>
</dbReference>
<sequence length="225" mass="24882">MQCMGIESLEFSSLVAGHEISLTAESPGRALNFPTGALPLAHEQEMAAYKFDPIEKYDELLGRPVLPTEIITTASLNLLHSVLHYFITHVFLPGSESLDVVNQLDLWVISNALAGRKLDYSHLLFGCMIRASSDEYSGSFPFGGYISLLLANLYILLDGYIFKETSVLIHAALIMRHYVIPRRPSEGAVEVVLVDAKEVAAQVSRARKRSRMIQEGAREDASSKD</sequence>
<protein>
    <submittedName>
        <fullName evidence="2">Uncharacterized protein</fullName>
    </submittedName>
</protein>
<evidence type="ECO:0000256" key="1">
    <source>
        <dbReference type="SAM" id="MobiDB-lite"/>
    </source>
</evidence>
<keyword evidence="3" id="KW-1185">Reference proteome</keyword>
<evidence type="ECO:0000313" key="3">
    <source>
        <dbReference type="Proteomes" id="UP001497516"/>
    </source>
</evidence>
<feature type="region of interest" description="Disordered" evidence="1">
    <location>
        <begin position="206"/>
        <end position="225"/>
    </location>
</feature>
<proteinExistence type="predicted"/>
<reference evidence="2 3" key="1">
    <citation type="submission" date="2024-04" db="EMBL/GenBank/DDBJ databases">
        <authorList>
            <person name="Fracassetti M."/>
        </authorList>
    </citation>
    <scope>NUCLEOTIDE SEQUENCE [LARGE SCALE GENOMIC DNA]</scope>
</reference>
<dbReference type="EMBL" id="OZ034819">
    <property type="protein sequence ID" value="CAL1395147.1"/>
    <property type="molecule type" value="Genomic_DNA"/>
</dbReference>
<evidence type="ECO:0000313" key="2">
    <source>
        <dbReference type="EMBL" id="CAL1395147.1"/>
    </source>
</evidence>